<dbReference type="PANTHER" id="PTHR35807:SF1">
    <property type="entry name" value="TRANSCRIPTIONAL REGULATOR REDD"/>
    <property type="match status" value="1"/>
</dbReference>
<keyword evidence="5" id="KW-0804">Transcription</keyword>
<comment type="similarity">
    <text evidence="1">Belongs to the AfsR/DnrI/RedD regulatory family.</text>
</comment>
<keyword evidence="3" id="KW-0805">Transcription regulation</keyword>
<dbReference type="AlphaFoldDB" id="A0A5J6G335"/>
<dbReference type="InterPro" id="IPR016032">
    <property type="entry name" value="Sig_transdc_resp-reg_C-effctor"/>
</dbReference>
<dbReference type="PANTHER" id="PTHR35807">
    <property type="entry name" value="TRANSCRIPTIONAL REGULATOR REDD-RELATED"/>
    <property type="match status" value="1"/>
</dbReference>
<dbReference type="KEGG" id="ska:CP970_02765"/>
<dbReference type="SUPFAM" id="SSF48452">
    <property type="entry name" value="TPR-like"/>
    <property type="match status" value="1"/>
</dbReference>
<evidence type="ECO:0000256" key="6">
    <source>
        <dbReference type="PROSITE-ProRule" id="PRU01091"/>
    </source>
</evidence>
<evidence type="ECO:0000256" key="2">
    <source>
        <dbReference type="ARBA" id="ARBA00023012"/>
    </source>
</evidence>
<evidence type="ECO:0000313" key="9">
    <source>
        <dbReference type="Proteomes" id="UP000325529"/>
    </source>
</evidence>
<dbReference type="CDD" id="cd15831">
    <property type="entry name" value="BTAD"/>
    <property type="match status" value="1"/>
</dbReference>
<evidence type="ECO:0000313" key="8">
    <source>
        <dbReference type="EMBL" id="QEU89970.1"/>
    </source>
</evidence>
<accession>A0A5J6G335</accession>
<dbReference type="Pfam" id="PF00486">
    <property type="entry name" value="Trans_reg_C"/>
    <property type="match status" value="1"/>
</dbReference>
<dbReference type="OrthoDB" id="4336084at2"/>
<reference evidence="8 9" key="1">
    <citation type="submission" date="2017-09" db="EMBL/GenBank/DDBJ databases">
        <authorList>
            <person name="Lee N."/>
            <person name="Cho B.-K."/>
        </authorList>
    </citation>
    <scope>NUCLEOTIDE SEQUENCE [LARGE SCALE GENOMIC DNA]</scope>
    <source>
        <strain evidence="8 9">ATCC 12853</strain>
    </source>
</reference>
<dbReference type="Gene3D" id="1.25.40.10">
    <property type="entry name" value="Tetratricopeptide repeat domain"/>
    <property type="match status" value="1"/>
</dbReference>
<keyword evidence="9" id="KW-1185">Reference proteome</keyword>
<dbReference type="InterPro" id="IPR036388">
    <property type="entry name" value="WH-like_DNA-bd_sf"/>
</dbReference>
<dbReference type="InterPro" id="IPR005158">
    <property type="entry name" value="BTAD"/>
</dbReference>
<evidence type="ECO:0000256" key="4">
    <source>
        <dbReference type="ARBA" id="ARBA00023125"/>
    </source>
</evidence>
<dbReference type="Gene3D" id="1.10.10.10">
    <property type="entry name" value="Winged helix-like DNA-binding domain superfamily/Winged helix DNA-binding domain"/>
    <property type="match status" value="1"/>
</dbReference>
<evidence type="ECO:0000256" key="1">
    <source>
        <dbReference type="ARBA" id="ARBA00005820"/>
    </source>
</evidence>
<gene>
    <name evidence="8" type="ORF">CP970_02765</name>
</gene>
<dbReference type="SUPFAM" id="SSF46894">
    <property type="entry name" value="C-terminal effector domain of the bipartite response regulators"/>
    <property type="match status" value="1"/>
</dbReference>
<dbReference type="Pfam" id="PF03704">
    <property type="entry name" value="BTAD"/>
    <property type="match status" value="1"/>
</dbReference>
<dbReference type="InterPro" id="IPR011990">
    <property type="entry name" value="TPR-like_helical_dom_sf"/>
</dbReference>
<keyword evidence="2" id="KW-0902">Two-component regulatory system</keyword>
<evidence type="ECO:0000256" key="5">
    <source>
        <dbReference type="ARBA" id="ARBA00023163"/>
    </source>
</evidence>
<dbReference type="SMART" id="SM01043">
    <property type="entry name" value="BTAD"/>
    <property type="match status" value="1"/>
</dbReference>
<feature type="DNA-binding region" description="OmpR/PhoB-type" evidence="6">
    <location>
        <begin position="1"/>
        <end position="104"/>
    </location>
</feature>
<dbReference type="SMART" id="SM00862">
    <property type="entry name" value="Trans_reg_C"/>
    <property type="match status" value="1"/>
</dbReference>
<evidence type="ECO:0000256" key="3">
    <source>
        <dbReference type="ARBA" id="ARBA00023015"/>
    </source>
</evidence>
<dbReference type="EMBL" id="CP023699">
    <property type="protein sequence ID" value="QEU89970.1"/>
    <property type="molecule type" value="Genomic_DNA"/>
</dbReference>
<feature type="domain" description="OmpR/PhoB-type" evidence="7">
    <location>
        <begin position="1"/>
        <end position="104"/>
    </location>
</feature>
<dbReference type="PROSITE" id="PS51755">
    <property type="entry name" value="OMPR_PHOB"/>
    <property type="match status" value="1"/>
</dbReference>
<protein>
    <submittedName>
        <fullName evidence="8">AfsR/SARP family transcriptional regulator</fullName>
    </submittedName>
</protein>
<dbReference type="GO" id="GO:0000160">
    <property type="term" value="P:phosphorelay signal transduction system"/>
    <property type="evidence" value="ECO:0007669"/>
    <property type="project" value="UniProtKB-KW"/>
</dbReference>
<organism evidence="8 9">
    <name type="scientific">Streptomyces kanamyceticus</name>
    <dbReference type="NCBI Taxonomy" id="1967"/>
    <lineage>
        <taxon>Bacteria</taxon>
        <taxon>Bacillati</taxon>
        <taxon>Actinomycetota</taxon>
        <taxon>Actinomycetes</taxon>
        <taxon>Kitasatosporales</taxon>
        <taxon>Streptomycetaceae</taxon>
        <taxon>Streptomyces</taxon>
    </lineage>
</organism>
<dbReference type="RefSeq" id="WP_055554178.1">
    <property type="nucleotide sequence ID" value="NZ_CP023699.1"/>
</dbReference>
<keyword evidence="4 6" id="KW-0238">DNA-binding</keyword>
<sequence length="283" mass="31673">MKSSFDIGVLGPLHLRSGDSIPTPTAPKERELLALLLMNSGRVVPISTMIDELWPERPPKTAITALQTYVLNIRRSLSIALGLHGPDVRTELLLTKNKGYVFHTETCDFDLTQYHDLVLAGRRALRDGERNLAVGLLRQAEGLWRGAPLSDVDQGSPLRAEIAGLEQSRSAARALRIQAELHLGHHQFLLAELAELTAEYPFDENLHGSYMEALRRSGRRDKALEVYQRLHRSMAEQIGLEPCQELQILRREIERSLAPAPEYERSVPCGFPASSITVSRYPT</sequence>
<proteinExistence type="inferred from homology"/>
<dbReference type="InterPro" id="IPR001867">
    <property type="entry name" value="OmpR/PhoB-type_DNA-bd"/>
</dbReference>
<dbReference type="InterPro" id="IPR051677">
    <property type="entry name" value="AfsR-DnrI-RedD_regulator"/>
</dbReference>
<dbReference type="GO" id="GO:0003677">
    <property type="term" value="F:DNA binding"/>
    <property type="evidence" value="ECO:0007669"/>
    <property type="project" value="UniProtKB-UniRule"/>
</dbReference>
<name>A0A5J6G335_STRKN</name>
<dbReference type="GO" id="GO:0006355">
    <property type="term" value="P:regulation of DNA-templated transcription"/>
    <property type="evidence" value="ECO:0007669"/>
    <property type="project" value="InterPro"/>
</dbReference>
<evidence type="ECO:0000259" key="7">
    <source>
        <dbReference type="PROSITE" id="PS51755"/>
    </source>
</evidence>
<dbReference type="Proteomes" id="UP000325529">
    <property type="component" value="Chromosome"/>
</dbReference>